<keyword evidence="4" id="KW-1185">Reference proteome</keyword>
<dbReference type="EMBL" id="PVNK01000041">
    <property type="protein sequence ID" value="PRQ04386.1"/>
    <property type="molecule type" value="Genomic_DNA"/>
</dbReference>
<dbReference type="AlphaFoldDB" id="A0A2S9YH92"/>
<keyword evidence="1" id="KW-0732">Signal</keyword>
<name>A0A2S9YH92_9BACT</name>
<accession>A0A2S9YH92</accession>
<evidence type="ECO:0000259" key="2">
    <source>
        <dbReference type="Pfam" id="PF14086"/>
    </source>
</evidence>
<comment type="caution">
    <text evidence="3">The sequence shown here is derived from an EMBL/GenBank/DDBJ whole genome shotgun (WGS) entry which is preliminary data.</text>
</comment>
<evidence type="ECO:0000256" key="1">
    <source>
        <dbReference type="SAM" id="SignalP"/>
    </source>
</evidence>
<dbReference type="PROSITE" id="PS51257">
    <property type="entry name" value="PROKAR_LIPOPROTEIN"/>
    <property type="match status" value="1"/>
</dbReference>
<reference evidence="3 4" key="1">
    <citation type="submission" date="2018-03" db="EMBL/GenBank/DDBJ databases">
        <title>Draft Genome Sequences of the Obligatory Marine Myxobacteria Enhygromyxa salina SWB005.</title>
        <authorList>
            <person name="Poehlein A."/>
            <person name="Moghaddam J.A."/>
            <person name="Harms H."/>
            <person name="Alanjari M."/>
            <person name="Koenig G.M."/>
            <person name="Daniel R."/>
            <person name="Schaeberle T.F."/>
        </authorList>
    </citation>
    <scope>NUCLEOTIDE SEQUENCE [LARGE SCALE GENOMIC DNA]</scope>
    <source>
        <strain evidence="3 4">SWB005</strain>
    </source>
</reference>
<proteinExistence type="predicted"/>
<gene>
    <name evidence="3" type="ORF">ENSA5_07890</name>
</gene>
<dbReference type="Proteomes" id="UP000237968">
    <property type="component" value="Unassembled WGS sequence"/>
</dbReference>
<sequence length="73" mass="7328">MASYLPRAAVVLAVALASSACVTVQAHERQHLAQPEMNPAGDALEETFYSHIESAREGGFGGHGGAGGGCGCG</sequence>
<dbReference type="RefSeq" id="WP_106390236.1">
    <property type="nucleotide sequence ID" value="NZ_PVNK01000041.1"/>
</dbReference>
<feature type="domain" description="DUF4266" evidence="2">
    <location>
        <begin position="24"/>
        <end position="72"/>
    </location>
</feature>
<dbReference type="Pfam" id="PF14086">
    <property type="entry name" value="DUF4266"/>
    <property type="match status" value="1"/>
</dbReference>
<evidence type="ECO:0000313" key="3">
    <source>
        <dbReference type="EMBL" id="PRQ04386.1"/>
    </source>
</evidence>
<organism evidence="3 4">
    <name type="scientific">Enhygromyxa salina</name>
    <dbReference type="NCBI Taxonomy" id="215803"/>
    <lineage>
        <taxon>Bacteria</taxon>
        <taxon>Pseudomonadati</taxon>
        <taxon>Myxococcota</taxon>
        <taxon>Polyangia</taxon>
        <taxon>Nannocystales</taxon>
        <taxon>Nannocystaceae</taxon>
        <taxon>Enhygromyxa</taxon>
    </lineage>
</organism>
<evidence type="ECO:0000313" key="4">
    <source>
        <dbReference type="Proteomes" id="UP000237968"/>
    </source>
</evidence>
<protein>
    <recommendedName>
        <fullName evidence="2">DUF4266 domain-containing protein</fullName>
    </recommendedName>
</protein>
<dbReference type="InterPro" id="IPR025362">
    <property type="entry name" value="DUF4266"/>
</dbReference>
<feature type="chain" id="PRO_5015467077" description="DUF4266 domain-containing protein" evidence="1">
    <location>
        <begin position="27"/>
        <end position="73"/>
    </location>
</feature>
<dbReference type="OrthoDB" id="5574393at2"/>
<feature type="signal peptide" evidence="1">
    <location>
        <begin position="1"/>
        <end position="26"/>
    </location>
</feature>